<dbReference type="Proteomes" id="UP000234240">
    <property type="component" value="Unassembled WGS sequence"/>
</dbReference>
<keyword evidence="1" id="KW-0812">Transmembrane</keyword>
<feature type="transmembrane region" description="Helical" evidence="1">
    <location>
        <begin position="239"/>
        <end position="257"/>
    </location>
</feature>
<keyword evidence="1" id="KW-0472">Membrane</keyword>
<gene>
    <name evidence="3" type="ORF">CYR55_01410</name>
</gene>
<dbReference type="OrthoDB" id="9767863at2"/>
<feature type="transmembrane region" description="Helical" evidence="1">
    <location>
        <begin position="158"/>
        <end position="178"/>
    </location>
</feature>
<dbReference type="PANTHER" id="PTHR23028">
    <property type="entry name" value="ACETYLTRANSFERASE"/>
    <property type="match status" value="1"/>
</dbReference>
<dbReference type="InterPro" id="IPR002656">
    <property type="entry name" value="Acyl_transf_3_dom"/>
</dbReference>
<proteinExistence type="predicted"/>
<reference evidence="3 4" key="1">
    <citation type="submission" date="2017-12" db="EMBL/GenBank/DDBJ databases">
        <title>Characterization of six clinical isolates of Enterochimera gen. nov., a novel genus of the Yersiniaciae family and the three species Enterochimera arupensis sp. nov., Enterochimera coloradensis sp. nov, and Enterochimera californica sp. nov.</title>
        <authorList>
            <person name="Rossi A."/>
            <person name="Fisher M."/>
        </authorList>
    </citation>
    <scope>NUCLEOTIDE SEQUENCE [LARGE SCALE GENOMIC DNA]</scope>
    <source>
        <strain evidence="4">2015-Iso6</strain>
    </source>
</reference>
<protein>
    <submittedName>
        <fullName evidence="3">Acyltransferase</fullName>
    </submittedName>
</protein>
<evidence type="ECO:0000256" key="1">
    <source>
        <dbReference type="SAM" id="Phobius"/>
    </source>
</evidence>
<sequence>MEIFTLLWVNSGEEFIMAVNKRFDALDSFRGLCAISVVIYHVNMAGSLTELSFFRGSHLLVDFFFVLSGFVLAHGYGFKSGLRFKDFFISRTFRIFPLHVFMLGVFILLEVGKWLAYKKGFMFNSVPFTGVTAPHEILPNLVLVQSWTTLTNPLSYNFPAWSISVEYYMYMIFFALTMLRGAGKYLAWAALSLSALYLLLTNHHGLTEEVLRGLSCFFGGSLTYALYRRVADNINLSYTLASLVEIVVLVAAITVVALPVPEKTLTCILLFCLCVFTFSLEQGAVSQLMKRPFFLRMGVLSYSIYMTHAAILFCLISLMIVMQKVTGWHIAPMVGDKRYLDFGSALMNNVALLAILALVIFVAGITNRRIEKHWQQIGRSLTQSYALRRAEK</sequence>
<keyword evidence="1" id="KW-1133">Transmembrane helix</keyword>
<feature type="transmembrane region" description="Helical" evidence="1">
    <location>
        <begin position="263"/>
        <end position="281"/>
    </location>
</feature>
<dbReference type="AlphaFoldDB" id="A0A2N5EG50"/>
<accession>A0A2N5EG50</accession>
<evidence type="ECO:0000313" key="4">
    <source>
        <dbReference type="Proteomes" id="UP000234240"/>
    </source>
</evidence>
<feature type="transmembrane region" description="Helical" evidence="1">
    <location>
        <begin position="210"/>
        <end position="227"/>
    </location>
</feature>
<organism evidence="3 4">
    <name type="scientific">Chimaeribacter californicus</name>
    <dbReference type="NCBI Taxonomy" id="2060067"/>
    <lineage>
        <taxon>Bacteria</taxon>
        <taxon>Pseudomonadati</taxon>
        <taxon>Pseudomonadota</taxon>
        <taxon>Gammaproteobacteria</taxon>
        <taxon>Enterobacterales</taxon>
        <taxon>Yersiniaceae</taxon>
        <taxon>Chimaeribacter</taxon>
    </lineage>
</organism>
<feature type="transmembrane region" description="Helical" evidence="1">
    <location>
        <begin position="59"/>
        <end position="78"/>
    </location>
</feature>
<feature type="transmembrane region" description="Helical" evidence="1">
    <location>
        <begin position="342"/>
        <end position="365"/>
    </location>
</feature>
<comment type="caution">
    <text evidence="3">The sequence shown here is derived from an EMBL/GenBank/DDBJ whole genome shotgun (WGS) entry which is preliminary data.</text>
</comment>
<feature type="domain" description="Acyltransferase 3" evidence="2">
    <location>
        <begin position="24"/>
        <end position="365"/>
    </location>
</feature>
<evidence type="ECO:0000313" key="3">
    <source>
        <dbReference type="EMBL" id="PLR41522.1"/>
    </source>
</evidence>
<keyword evidence="4" id="KW-1185">Reference proteome</keyword>
<dbReference type="InterPro" id="IPR050879">
    <property type="entry name" value="Acyltransferase_3"/>
</dbReference>
<feature type="transmembrane region" description="Helical" evidence="1">
    <location>
        <begin position="185"/>
        <end position="204"/>
    </location>
</feature>
<feature type="transmembrane region" description="Helical" evidence="1">
    <location>
        <begin position="302"/>
        <end position="322"/>
    </location>
</feature>
<keyword evidence="3" id="KW-0012">Acyltransferase</keyword>
<keyword evidence="3" id="KW-0808">Transferase</keyword>
<dbReference type="GO" id="GO:0016747">
    <property type="term" value="F:acyltransferase activity, transferring groups other than amino-acyl groups"/>
    <property type="evidence" value="ECO:0007669"/>
    <property type="project" value="InterPro"/>
</dbReference>
<name>A0A2N5EG50_9GAMM</name>
<dbReference type="EMBL" id="PJZF01000001">
    <property type="protein sequence ID" value="PLR41522.1"/>
    <property type="molecule type" value="Genomic_DNA"/>
</dbReference>
<evidence type="ECO:0000259" key="2">
    <source>
        <dbReference type="Pfam" id="PF01757"/>
    </source>
</evidence>
<dbReference type="Pfam" id="PF01757">
    <property type="entry name" value="Acyl_transf_3"/>
    <property type="match status" value="1"/>
</dbReference>
<feature type="transmembrane region" description="Helical" evidence="1">
    <location>
        <begin position="98"/>
        <end position="117"/>
    </location>
</feature>